<dbReference type="Proteomes" id="UP000826661">
    <property type="component" value="Chromosome II"/>
</dbReference>
<name>A0A8G0L7S3_9HYPO</name>
<dbReference type="EMBL" id="CP075865">
    <property type="protein sequence ID" value="QYS97313.1"/>
    <property type="molecule type" value="Genomic_DNA"/>
</dbReference>
<dbReference type="AlphaFoldDB" id="A0A8G0L7S3"/>
<gene>
    <name evidence="1" type="ORF">H0G86_004547</name>
</gene>
<keyword evidence="2" id="KW-1185">Reference proteome</keyword>
<reference evidence="1 2" key="1">
    <citation type="journal article" date="2021" name="BMC Genomics">
        <title>Telomere-to-telomere genome assembly of asparaginase-producing Trichoderma simmonsii.</title>
        <authorList>
            <person name="Chung D."/>
            <person name="Kwon Y.M."/>
            <person name="Yang Y."/>
        </authorList>
    </citation>
    <scope>NUCLEOTIDE SEQUENCE [LARGE SCALE GENOMIC DNA]</scope>
    <source>
        <strain evidence="1 2">GH-Sj1</strain>
    </source>
</reference>
<evidence type="ECO:0000313" key="2">
    <source>
        <dbReference type="Proteomes" id="UP000826661"/>
    </source>
</evidence>
<accession>A0A8G0L7S3</accession>
<protein>
    <submittedName>
        <fullName evidence="1">Uncharacterized protein</fullName>
    </submittedName>
</protein>
<evidence type="ECO:0000313" key="1">
    <source>
        <dbReference type="EMBL" id="QYS97313.1"/>
    </source>
</evidence>
<organism evidence="1 2">
    <name type="scientific">Trichoderma simmonsii</name>
    <dbReference type="NCBI Taxonomy" id="1491479"/>
    <lineage>
        <taxon>Eukaryota</taxon>
        <taxon>Fungi</taxon>
        <taxon>Dikarya</taxon>
        <taxon>Ascomycota</taxon>
        <taxon>Pezizomycotina</taxon>
        <taxon>Sordariomycetes</taxon>
        <taxon>Hypocreomycetidae</taxon>
        <taxon>Hypocreales</taxon>
        <taxon>Hypocreaceae</taxon>
        <taxon>Trichoderma</taxon>
    </lineage>
</organism>
<proteinExistence type="predicted"/>
<sequence length="121" mass="13469">MVHIVSLVTVDVTEAEIIQQCEKQTGKKCSKPDWKYYKHGEEVILPNSTAAIVIEVSKASAQVRLFHYGTTVTFLKVVAPLQYNLHTAIVPWEQGLGFICFGQHDNVESVKVCKIGIVKVV</sequence>